<feature type="compositionally biased region" description="Acidic residues" evidence="2">
    <location>
        <begin position="661"/>
        <end position="680"/>
    </location>
</feature>
<evidence type="ECO:0000313" key="4">
    <source>
        <dbReference type="Proteomes" id="UP000284375"/>
    </source>
</evidence>
<proteinExistence type="predicted"/>
<feature type="compositionally biased region" description="Low complexity" evidence="2">
    <location>
        <begin position="217"/>
        <end position="229"/>
    </location>
</feature>
<dbReference type="AlphaFoldDB" id="A0A423VHL5"/>
<feature type="compositionally biased region" description="Basic and acidic residues" evidence="2">
    <location>
        <begin position="256"/>
        <end position="274"/>
    </location>
</feature>
<dbReference type="EMBL" id="LJZO01000050">
    <property type="protein sequence ID" value="ROV90459.1"/>
    <property type="molecule type" value="Genomic_DNA"/>
</dbReference>
<evidence type="ECO:0000313" key="3">
    <source>
        <dbReference type="EMBL" id="ROV90459.1"/>
    </source>
</evidence>
<feature type="compositionally biased region" description="Polar residues" evidence="2">
    <location>
        <begin position="283"/>
        <end position="303"/>
    </location>
</feature>
<dbReference type="Proteomes" id="UP000284375">
    <property type="component" value="Unassembled WGS sequence"/>
</dbReference>
<protein>
    <submittedName>
        <fullName evidence="3">Uncharacterized protein</fullName>
    </submittedName>
</protein>
<accession>A0A423VHL5</accession>
<evidence type="ECO:0000256" key="1">
    <source>
        <dbReference type="SAM" id="Coils"/>
    </source>
</evidence>
<keyword evidence="4" id="KW-1185">Reference proteome</keyword>
<feature type="coiled-coil region" evidence="1">
    <location>
        <begin position="504"/>
        <end position="531"/>
    </location>
</feature>
<dbReference type="OrthoDB" id="10543426at2759"/>
<feature type="region of interest" description="Disordered" evidence="2">
    <location>
        <begin position="618"/>
        <end position="680"/>
    </location>
</feature>
<organism evidence="3 4">
    <name type="scientific">Cytospora chrysosperma</name>
    <name type="common">Cytospora canker fungus</name>
    <name type="synonym">Sphaeria chrysosperma</name>
    <dbReference type="NCBI Taxonomy" id="252740"/>
    <lineage>
        <taxon>Eukaryota</taxon>
        <taxon>Fungi</taxon>
        <taxon>Dikarya</taxon>
        <taxon>Ascomycota</taxon>
        <taxon>Pezizomycotina</taxon>
        <taxon>Sordariomycetes</taxon>
        <taxon>Sordariomycetidae</taxon>
        <taxon>Diaporthales</taxon>
        <taxon>Cytosporaceae</taxon>
        <taxon>Cytospora</taxon>
    </lineage>
</organism>
<keyword evidence="1" id="KW-0175">Coiled coil</keyword>
<comment type="caution">
    <text evidence="3">The sequence shown here is derived from an EMBL/GenBank/DDBJ whole genome shotgun (WGS) entry which is preliminary data.</text>
</comment>
<feature type="region of interest" description="Disordered" evidence="2">
    <location>
        <begin position="206"/>
        <end position="368"/>
    </location>
</feature>
<reference evidence="3 4" key="1">
    <citation type="submission" date="2015-09" db="EMBL/GenBank/DDBJ databases">
        <title>Host preference determinants of Valsa canker pathogens revealed by comparative genomics.</title>
        <authorList>
            <person name="Yin Z."/>
            <person name="Huang L."/>
        </authorList>
    </citation>
    <scope>NUCLEOTIDE SEQUENCE [LARGE SCALE GENOMIC DNA]</scope>
    <source>
        <strain evidence="3 4">YSFL</strain>
    </source>
</reference>
<feature type="compositionally biased region" description="Polar residues" evidence="2">
    <location>
        <begin position="230"/>
        <end position="242"/>
    </location>
</feature>
<name>A0A423VHL5_CYTCH</name>
<gene>
    <name evidence="3" type="ORF">VSDG_08485</name>
</gene>
<sequence length="680" mass="75597">MEQEKGLNDGGSVGTLPNVLSNTMASIDAQRRQPTDHSPMVEQPSQLPSETSHELHNASAANSAAIAWDKPFEQLSLREITTQALILSDSLAQRRDPRQLPTNIDEPQMSHQLIPPDRAAKQAVPQPAAQETGDMYLSEYLDEEGPATNLTQAVEEKMEENSSALPSEAPQLSSSDLAKLIAEKAPGLLDNIDTIKELFQETYANQTRASQEKADRSSSSQQTPASQAQKTRPSAEGNTRSPSYRHKQTAVSSRSFGERHDRSSLYPTDKKQDQMRLPAVEGSSFSSSYLPNPRQMTPASTSDHFVPSLPNEVLPPMDSDETDSDYHTESEDSDDEMTDTDGPRKKIAARPRAQQSEMDMEPDAKRSKLETANPSMAQNLGSVPAPLSPSARQELLDLLDDPNLPSEFYKMRLLELLTVFKDDKEKLQHIKDPEEARDKELQILLLRTDIEKQRVLLKAQKAYEEATDGEEQVVLNLTQLALTPGSDGSYGVLPRPSAFMLKAILKLGDELEVLKAELEGKEGEEDSEETAAKTLRVENLRFFMEKLMGYYNADLKREEEIQRQRDDPEQEQGPSTVCAAVQTSMTDSPVRYPTQMIHDNPKAAPPLDTRVQPWRAAHATAAVPSCSPQPLEDSDASARDKPGRRRPQLPRRDFYELGADVIEEDMASESDDSMYADEET</sequence>
<evidence type="ECO:0000256" key="2">
    <source>
        <dbReference type="SAM" id="MobiDB-lite"/>
    </source>
</evidence>
<feature type="region of interest" description="Disordered" evidence="2">
    <location>
        <begin position="1"/>
        <end position="60"/>
    </location>
</feature>